<keyword evidence="6" id="KW-0391">Immunity</keyword>
<comment type="similarity">
    <text evidence="2">Belongs to the cystatin family.</text>
</comment>
<reference evidence="10 11" key="1">
    <citation type="submission" date="2024-02" db="EMBL/GenBank/DDBJ databases">
        <title>Chromosome-level genome assembly of the Eurasian Minnow (Phoxinus phoxinus).</title>
        <authorList>
            <person name="Oriowo T.O."/>
            <person name="Martin S."/>
            <person name="Stange M."/>
            <person name="Chrysostomakis Y."/>
            <person name="Brown T."/>
            <person name="Winkler S."/>
            <person name="Kukowka S."/>
            <person name="Myers E.W."/>
            <person name="Bohne A."/>
        </authorList>
    </citation>
    <scope>NUCLEOTIDE SEQUENCE [LARGE SCALE GENOMIC DNA]</scope>
    <source>
        <strain evidence="10">ZFMK-TIS-60720</strain>
        <tissue evidence="10">Whole Organism</tissue>
    </source>
</reference>
<evidence type="ECO:0000256" key="4">
    <source>
        <dbReference type="ARBA" id="ARBA00022690"/>
    </source>
</evidence>
<dbReference type="SUPFAM" id="SSF54403">
    <property type="entry name" value="Cystatin/monellin"/>
    <property type="match status" value="1"/>
</dbReference>
<dbReference type="InterPro" id="IPR046350">
    <property type="entry name" value="Cystatin_sf"/>
</dbReference>
<evidence type="ECO:0000256" key="5">
    <source>
        <dbReference type="ARBA" id="ARBA00022704"/>
    </source>
</evidence>
<dbReference type="PROSITE" id="PS00287">
    <property type="entry name" value="CYSTATIN"/>
    <property type="match status" value="1"/>
</dbReference>
<evidence type="ECO:0000313" key="10">
    <source>
        <dbReference type="EMBL" id="KAK7172538.1"/>
    </source>
</evidence>
<dbReference type="GO" id="GO:0004869">
    <property type="term" value="F:cysteine-type endopeptidase inhibitor activity"/>
    <property type="evidence" value="ECO:0007669"/>
    <property type="project" value="UniProtKB-KW"/>
</dbReference>
<evidence type="ECO:0000256" key="7">
    <source>
        <dbReference type="ARBA" id="ARBA00040677"/>
    </source>
</evidence>
<evidence type="ECO:0000256" key="6">
    <source>
        <dbReference type="ARBA" id="ARBA00022859"/>
    </source>
</evidence>
<dbReference type="AlphaFoldDB" id="A0AAN9HGW8"/>
<keyword evidence="4" id="KW-0646">Protease inhibitor</keyword>
<keyword evidence="5" id="KW-0789">Thiol protease inhibitor</keyword>
<dbReference type="FunFam" id="3.10.450.10:FF:000001">
    <property type="entry name" value="Cystatin-A"/>
    <property type="match status" value="1"/>
</dbReference>
<dbReference type="InterPro" id="IPR000010">
    <property type="entry name" value="Cystatin_dom"/>
</dbReference>
<dbReference type="GO" id="GO:0002376">
    <property type="term" value="P:immune system process"/>
    <property type="evidence" value="ECO:0007669"/>
    <property type="project" value="UniProtKB-KW"/>
</dbReference>
<dbReference type="EMBL" id="JAYKXH010000003">
    <property type="protein sequence ID" value="KAK7172538.1"/>
    <property type="molecule type" value="Genomic_DNA"/>
</dbReference>
<dbReference type="InterPro" id="IPR018073">
    <property type="entry name" value="Prot_inh_cystat_CS"/>
</dbReference>
<name>A0AAN9HGW8_9TELE</name>
<dbReference type="GO" id="GO:0005829">
    <property type="term" value="C:cytosol"/>
    <property type="evidence" value="ECO:0007669"/>
    <property type="project" value="TreeGrafter"/>
</dbReference>
<dbReference type="PRINTS" id="PR00295">
    <property type="entry name" value="STEFINA"/>
</dbReference>
<accession>A0AAN9HGW8</accession>
<dbReference type="GO" id="GO:0071220">
    <property type="term" value="P:cellular response to bacterial lipoprotein"/>
    <property type="evidence" value="ECO:0007669"/>
    <property type="project" value="UniProtKB-ARBA"/>
</dbReference>
<evidence type="ECO:0000256" key="3">
    <source>
        <dbReference type="ARBA" id="ARBA00022490"/>
    </source>
</evidence>
<evidence type="ECO:0000256" key="8">
    <source>
        <dbReference type="ARBA" id="ARBA00041437"/>
    </source>
</evidence>
<evidence type="ECO:0000259" key="9">
    <source>
        <dbReference type="Pfam" id="PF00031"/>
    </source>
</evidence>
<feature type="domain" description="Cystatin" evidence="9">
    <location>
        <begin position="10"/>
        <end position="102"/>
    </location>
</feature>
<dbReference type="PANTHER" id="PTHR11414">
    <property type="entry name" value="CYSTATIN FAMILY MEMBER"/>
    <property type="match status" value="1"/>
</dbReference>
<proteinExistence type="inferred from homology"/>
<dbReference type="PANTHER" id="PTHR11414:SF21">
    <property type="entry name" value="CYSTATIN 14A, TANDEM DUPLICATE 1-RELATED"/>
    <property type="match status" value="1"/>
</dbReference>
<evidence type="ECO:0000256" key="1">
    <source>
        <dbReference type="ARBA" id="ARBA00004496"/>
    </source>
</evidence>
<dbReference type="InterPro" id="IPR001713">
    <property type="entry name" value="Prot_inh_stefin"/>
</dbReference>
<gene>
    <name evidence="10" type="ORF">R3I93_002604</name>
</gene>
<comment type="caution">
    <text evidence="10">The sequence shown here is derived from an EMBL/GenBank/DDBJ whole genome shotgun (WGS) entry which is preliminary data.</text>
</comment>
<sequence>MTEAAEIIIGGFTTVQPVTEEVKDICHEVKSQMEKKAGFRFKDFIPILYKSQLVAGANYLVKVDICQGNGGKEDECVHALIFQALDCNGGKLSVTGVQTHKTIMDPLVPF</sequence>
<keyword evidence="11" id="KW-1185">Reference proteome</keyword>
<evidence type="ECO:0000313" key="11">
    <source>
        <dbReference type="Proteomes" id="UP001364617"/>
    </source>
</evidence>
<comment type="subcellular location">
    <subcellularLocation>
        <location evidence="1">Cytoplasm</location>
    </subcellularLocation>
</comment>
<organism evidence="10 11">
    <name type="scientific">Phoxinus phoxinus</name>
    <name type="common">Eurasian minnow</name>
    <dbReference type="NCBI Taxonomy" id="58324"/>
    <lineage>
        <taxon>Eukaryota</taxon>
        <taxon>Metazoa</taxon>
        <taxon>Chordata</taxon>
        <taxon>Craniata</taxon>
        <taxon>Vertebrata</taxon>
        <taxon>Euteleostomi</taxon>
        <taxon>Actinopterygii</taxon>
        <taxon>Neopterygii</taxon>
        <taxon>Teleostei</taxon>
        <taxon>Ostariophysi</taxon>
        <taxon>Cypriniformes</taxon>
        <taxon>Leuciscidae</taxon>
        <taxon>Phoxininae</taxon>
        <taxon>Phoxinus</taxon>
    </lineage>
</organism>
<dbReference type="Pfam" id="PF00031">
    <property type="entry name" value="Cystatin"/>
    <property type="match status" value="1"/>
</dbReference>
<keyword evidence="3" id="KW-0963">Cytoplasm</keyword>
<protein>
    <recommendedName>
        <fullName evidence="7">Cystatin-B</fullName>
    </recommendedName>
    <alternativeName>
        <fullName evidence="8">Stefin-B</fullName>
    </alternativeName>
</protein>
<evidence type="ECO:0000256" key="2">
    <source>
        <dbReference type="ARBA" id="ARBA00009403"/>
    </source>
</evidence>
<dbReference type="Gene3D" id="3.10.450.10">
    <property type="match status" value="1"/>
</dbReference>
<dbReference type="Proteomes" id="UP001364617">
    <property type="component" value="Unassembled WGS sequence"/>
</dbReference>